<dbReference type="Proteomes" id="UP001320706">
    <property type="component" value="Unassembled WGS sequence"/>
</dbReference>
<proteinExistence type="predicted"/>
<reference evidence="1" key="1">
    <citation type="submission" date="2024-02" db="EMBL/GenBank/DDBJ databases">
        <title>Metagenome Assembled Genome of Zalaria obscura JY119.</title>
        <authorList>
            <person name="Vighnesh L."/>
            <person name="Jagadeeshwari U."/>
            <person name="Venkata Ramana C."/>
            <person name="Sasikala C."/>
        </authorList>
    </citation>
    <scope>NUCLEOTIDE SEQUENCE</scope>
    <source>
        <strain evidence="1">JY119</strain>
    </source>
</reference>
<name>A0ACC3S822_9PEZI</name>
<organism evidence="1 2">
    <name type="scientific">Zalaria obscura</name>
    <dbReference type="NCBI Taxonomy" id="2024903"/>
    <lineage>
        <taxon>Eukaryota</taxon>
        <taxon>Fungi</taxon>
        <taxon>Dikarya</taxon>
        <taxon>Ascomycota</taxon>
        <taxon>Pezizomycotina</taxon>
        <taxon>Dothideomycetes</taxon>
        <taxon>Dothideomycetidae</taxon>
        <taxon>Dothideales</taxon>
        <taxon>Zalariaceae</taxon>
        <taxon>Zalaria</taxon>
    </lineage>
</organism>
<evidence type="ECO:0000313" key="2">
    <source>
        <dbReference type="Proteomes" id="UP001320706"/>
    </source>
</evidence>
<comment type="caution">
    <text evidence="1">The sequence shown here is derived from an EMBL/GenBank/DDBJ whole genome shotgun (WGS) entry which is preliminary data.</text>
</comment>
<protein>
    <submittedName>
        <fullName evidence="1">Uncharacterized protein</fullName>
    </submittedName>
</protein>
<dbReference type="EMBL" id="JAMKPW020000033">
    <property type="protein sequence ID" value="KAK8201959.1"/>
    <property type="molecule type" value="Genomic_DNA"/>
</dbReference>
<keyword evidence="2" id="KW-1185">Reference proteome</keyword>
<evidence type="ECO:0000313" key="1">
    <source>
        <dbReference type="EMBL" id="KAK8201959.1"/>
    </source>
</evidence>
<sequence>MLTAPYWRSLSSGEYGHRGTSHYWRLAGATCGDLSRDIQRGVEHRTHRLAESGNGCTPRPPRATTWMVVPYYRDPDPCSTLFGAFLQSQSNMAASTGDEKHPSASPVMKSSLKDEKFTESLREYAHEDIVDDIEFKRKEAKLVRKLDTFIAPVMMLLMLISYLDRGNIGFAATQGMIEDIHLKGTELNTAVSFPSSILVKRLQFNRVIPVITLASALSGAFGGLLALGILYMDGTAGYAGWRWLYILEGIITVVWAAICIFVVPKNYQTAYFLNDEDKAIMRRRAEIAESYSGGSGHYSMADIKLAAKDVKSWAHGLIQICVVTILYGFGTFLPIIIKYGFKYSTLQAQYLVVPVNLWGAIVYAVGAVLSDKYKARFLSLIICAPFGIAGYAILLSDVPASVHYFATYLIATACFLCTGTNIAWLSGNCAPDGKRAASVGILLTLTNIGGVVSGQIYQSKAAPRYTLGHAWSLGCLAIAWCGWWIVRAIYKKREAWKDKALAEGLVVPPGEWTDRAPDYRYQF</sequence>
<gene>
    <name evidence="1" type="ORF">M8818_005484</name>
</gene>
<accession>A0ACC3S822</accession>